<keyword evidence="5" id="KW-1185">Reference proteome</keyword>
<evidence type="ECO:0000313" key="5">
    <source>
        <dbReference type="Proteomes" id="UP001057375"/>
    </source>
</evidence>
<evidence type="ECO:0000256" key="1">
    <source>
        <dbReference type="ARBA" id="ARBA00006524"/>
    </source>
</evidence>
<dbReference type="Proteomes" id="UP001057375">
    <property type="component" value="Unassembled WGS sequence"/>
</dbReference>
<proteinExistence type="inferred from homology"/>
<accession>A0ABQ5JY63</accession>
<dbReference type="PANTHER" id="PTHR21250">
    <property type="entry name" value="PRE-RRNA-PROCESSING PROTEIN TSR2 HOMOLOG"/>
    <property type="match status" value="1"/>
</dbReference>
<feature type="region of interest" description="Disordered" evidence="3">
    <location>
        <begin position="152"/>
        <end position="221"/>
    </location>
</feature>
<evidence type="ECO:0000256" key="3">
    <source>
        <dbReference type="SAM" id="MobiDB-lite"/>
    </source>
</evidence>
<sequence>MGIEKFILPSDNIELFNALVPVSFLRWGALQFIVRICDKSVEDIKESTLDLVNNFISYFETYATSLDLDEIANFLSEYVYDDYGAILEDTSEDFVAKGLVALYNEVVKEGKGASSTLVSDLLSDPLPKPIPGLVRPRMHDEPEGVEEVFEKIKTSPAVLEETEEEEEEEIEEEEEEKEIAKDEEEIEKKPDSPVKDEDKEEEDDGWTTVKTRGRRSRKGGK</sequence>
<dbReference type="Pfam" id="PF10273">
    <property type="entry name" value="WGG"/>
    <property type="match status" value="1"/>
</dbReference>
<dbReference type="EMBL" id="BQXS01012381">
    <property type="protein sequence ID" value="GKT22210.1"/>
    <property type="molecule type" value="Genomic_DNA"/>
</dbReference>
<protein>
    <submittedName>
        <fullName evidence="4">Pre-rRNA-processing protein TSR2 like protein</fullName>
    </submittedName>
</protein>
<comment type="similarity">
    <text evidence="1">Belongs to the TSR2 family.</text>
</comment>
<feature type="compositionally biased region" description="Basic residues" evidence="3">
    <location>
        <begin position="211"/>
        <end position="221"/>
    </location>
</feature>
<comment type="caution">
    <text evidence="4">The sequence shown here is derived from an EMBL/GenBank/DDBJ whole genome shotgun (WGS) entry which is preliminary data.</text>
</comment>
<dbReference type="InterPro" id="IPR019398">
    <property type="entry name" value="Pre-rRNA_process_TSR2"/>
</dbReference>
<gene>
    <name evidence="4" type="ORF">ADUPG1_012075</name>
</gene>
<organism evidence="4 5">
    <name type="scientific">Aduncisulcus paluster</name>
    <dbReference type="NCBI Taxonomy" id="2918883"/>
    <lineage>
        <taxon>Eukaryota</taxon>
        <taxon>Metamonada</taxon>
        <taxon>Carpediemonas-like organisms</taxon>
        <taxon>Aduncisulcus</taxon>
    </lineage>
</organism>
<keyword evidence="2" id="KW-0698">rRNA processing</keyword>
<name>A0ABQ5JY63_9EUKA</name>
<evidence type="ECO:0000256" key="2">
    <source>
        <dbReference type="ARBA" id="ARBA00022552"/>
    </source>
</evidence>
<feature type="compositionally biased region" description="Acidic residues" evidence="3">
    <location>
        <begin position="160"/>
        <end position="185"/>
    </location>
</feature>
<feature type="compositionally biased region" description="Basic and acidic residues" evidence="3">
    <location>
        <begin position="186"/>
        <end position="197"/>
    </location>
</feature>
<reference evidence="4" key="1">
    <citation type="submission" date="2022-03" db="EMBL/GenBank/DDBJ databases">
        <title>Draft genome sequence of Aduncisulcus paluster, a free-living microaerophilic Fornicata.</title>
        <authorList>
            <person name="Yuyama I."/>
            <person name="Kume K."/>
            <person name="Tamura T."/>
            <person name="Inagaki Y."/>
            <person name="Hashimoto T."/>
        </authorList>
    </citation>
    <scope>NUCLEOTIDE SEQUENCE</scope>
    <source>
        <strain evidence="4">NY0171</strain>
    </source>
</reference>
<evidence type="ECO:0000313" key="4">
    <source>
        <dbReference type="EMBL" id="GKT22210.1"/>
    </source>
</evidence>